<keyword evidence="4" id="KW-0732">Signal</keyword>
<evidence type="ECO:0000256" key="1">
    <source>
        <dbReference type="ARBA" id="ARBA00022669"/>
    </source>
</evidence>
<dbReference type="PANTHER" id="PTHR48172">
    <property type="match status" value="1"/>
</dbReference>
<dbReference type="GO" id="GO:0008061">
    <property type="term" value="F:chitin binding"/>
    <property type="evidence" value="ECO:0007669"/>
    <property type="project" value="UniProtKB-UniRule"/>
</dbReference>
<feature type="chain" id="PRO_5013656128" evidence="4">
    <location>
        <begin position="34"/>
        <end position="603"/>
    </location>
</feature>
<sequence length="603" mass="67722">MRRPSARKCFFAFTSLAIVYLLLSLVGVQIGKSESESELTNNPEWIAESKSWVDRQVCRWLGLCGTMHMLYSSRWTWPHVEKDVPLPTSDSNDYWYSDQEEPASWSKEEIKRRKIPQYVLDHAPYVHLFSGEQFWPCDIADHLQHTTPFLNYTKIEDLTTDSNLTNLNELNDYEKGEHSRFVYLQSLDNVEERPKWLVGSDGIPQLPAKNDGDLDLDYPWPDTNEDLRHFDLEGAKQAALDEYFPTSGEIPAEILPTDRTASLDGRCGGNSAQTCKGSRFGQCCSIYGWCGSGDDFCDEACDPLAGECYDPFNPPRGPHPDLRKREDLQSKRHRPQPGGKSSAPAILIVVHKPGGITDAFWFFFYSFNLGQTVLNIRFGNHVGDWEHTAIRFRNGQPTQVFLSEHNFGNAYTWSAVEKYLPAGDASGTMIGSWSNSTAAKEAKRPVVYSALGSHAMYGTPGLHPYILPAGLLHDETDRGPLWDPRQNFKAFTYDSEAKVVRAATTNPSAPTGWFDFAGHWGDKFYGLGDPRQYRFVGQYHYVNGPSGPRFKNLGRKGVCQGRGKVCKVHDWLGGRTKGGDTWEGDEGDEEGGLPGGNSTDEVW</sequence>
<dbReference type="Pfam" id="PF06101">
    <property type="entry name" value="Vps62"/>
    <property type="match status" value="1"/>
</dbReference>
<keyword evidence="7" id="KW-1185">Reference proteome</keyword>
<comment type="caution">
    <text evidence="2">Lacks conserved residue(s) required for the propagation of feature annotation.</text>
</comment>
<proteinExistence type="predicted"/>
<keyword evidence="2" id="KW-1015">Disulfide bond</keyword>
<dbReference type="Gene3D" id="3.30.60.10">
    <property type="entry name" value="Endochitinase-like"/>
    <property type="match status" value="1"/>
</dbReference>
<dbReference type="RefSeq" id="XP_023621517.1">
    <property type="nucleotide sequence ID" value="XM_023765749.1"/>
</dbReference>
<organism evidence="6 7">
    <name type="scientific">Ramularia collo-cygni</name>
    <dbReference type="NCBI Taxonomy" id="112498"/>
    <lineage>
        <taxon>Eukaryota</taxon>
        <taxon>Fungi</taxon>
        <taxon>Dikarya</taxon>
        <taxon>Ascomycota</taxon>
        <taxon>Pezizomycotina</taxon>
        <taxon>Dothideomycetes</taxon>
        <taxon>Dothideomycetidae</taxon>
        <taxon>Mycosphaerellales</taxon>
        <taxon>Mycosphaerellaceae</taxon>
        <taxon>Ramularia</taxon>
    </lineage>
</organism>
<dbReference type="InterPro" id="IPR036861">
    <property type="entry name" value="Endochitinase-like_sf"/>
</dbReference>
<keyword evidence="1 2" id="KW-0147">Chitin-binding</keyword>
<dbReference type="STRING" id="112498.A0A2D3UQS6"/>
<dbReference type="CDD" id="cd11618">
    <property type="entry name" value="ChtBD1_1"/>
    <property type="match status" value="1"/>
</dbReference>
<dbReference type="InterPro" id="IPR009291">
    <property type="entry name" value="Vps62"/>
</dbReference>
<evidence type="ECO:0000259" key="5">
    <source>
        <dbReference type="PROSITE" id="PS50941"/>
    </source>
</evidence>
<protein>
    <submittedName>
        <fullName evidence="6">Related to VPS62 Vacuolar Protein Sorting</fullName>
    </submittedName>
</protein>
<evidence type="ECO:0000256" key="2">
    <source>
        <dbReference type="PROSITE-ProRule" id="PRU00261"/>
    </source>
</evidence>
<dbReference type="GeneID" id="35595963"/>
<feature type="region of interest" description="Disordered" evidence="3">
    <location>
        <begin position="577"/>
        <end position="603"/>
    </location>
</feature>
<feature type="domain" description="Chitin-binding type-1" evidence="5">
    <location>
        <begin position="264"/>
        <end position="310"/>
    </location>
</feature>
<evidence type="ECO:0000256" key="3">
    <source>
        <dbReference type="SAM" id="MobiDB-lite"/>
    </source>
</evidence>
<feature type="signal peptide" evidence="4">
    <location>
        <begin position="1"/>
        <end position="33"/>
    </location>
</feature>
<feature type="compositionally biased region" description="Acidic residues" evidence="3">
    <location>
        <begin position="582"/>
        <end position="591"/>
    </location>
</feature>
<dbReference type="InterPro" id="IPR001002">
    <property type="entry name" value="Chitin-bd_1"/>
</dbReference>
<dbReference type="Proteomes" id="UP000225277">
    <property type="component" value="Unassembled WGS sequence"/>
</dbReference>
<dbReference type="AlphaFoldDB" id="A0A2D3UQS6"/>
<dbReference type="PANTHER" id="PTHR48172:SF2">
    <property type="entry name" value="VACUOLAR PROTEIN SORTING PROTEIN 62"/>
    <property type="match status" value="1"/>
</dbReference>
<dbReference type="SUPFAM" id="SSF57016">
    <property type="entry name" value="Plant lectins/antimicrobial peptides"/>
    <property type="match status" value="1"/>
</dbReference>
<dbReference type="EMBL" id="FJUY01000001">
    <property type="protein sequence ID" value="CZT14620.1"/>
    <property type="molecule type" value="Genomic_DNA"/>
</dbReference>
<feature type="region of interest" description="Disordered" evidence="3">
    <location>
        <begin position="312"/>
        <end position="342"/>
    </location>
</feature>
<accession>A0A2D3UQS6</accession>
<name>A0A2D3UQS6_9PEZI</name>
<feature type="compositionally biased region" description="Basic and acidic residues" evidence="3">
    <location>
        <begin position="318"/>
        <end position="330"/>
    </location>
</feature>
<reference evidence="6 7" key="1">
    <citation type="submission" date="2016-03" db="EMBL/GenBank/DDBJ databases">
        <authorList>
            <person name="Ploux O."/>
        </authorList>
    </citation>
    <scope>NUCLEOTIDE SEQUENCE [LARGE SCALE GENOMIC DNA]</scope>
    <source>
        <strain evidence="6 7">URUG2</strain>
    </source>
</reference>
<evidence type="ECO:0000313" key="6">
    <source>
        <dbReference type="EMBL" id="CZT14620.1"/>
    </source>
</evidence>
<dbReference type="PROSITE" id="PS50941">
    <property type="entry name" value="CHIT_BIND_I_2"/>
    <property type="match status" value="1"/>
</dbReference>
<evidence type="ECO:0000313" key="7">
    <source>
        <dbReference type="Proteomes" id="UP000225277"/>
    </source>
</evidence>
<gene>
    <name evidence="6" type="ORF">RCC_00592</name>
</gene>
<evidence type="ECO:0000256" key="4">
    <source>
        <dbReference type="SAM" id="SignalP"/>
    </source>
</evidence>
<dbReference type="SMART" id="SM00270">
    <property type="entry name" value="ChtBD1"/>
    <property type="match status" value="1"/>
</dbReference>
<feature type="disulfide bond" evidence="2">
    <location>
        <begin position="283"/>
        <end position="297"/>
    </location>
</feature>
<dbReference type="OrthoDB" id="188042at2759"/>